<accession>A0ABR3JEH7</accession>
<evidence type="ECO:0000256" key="1">
    <source>
        <dbReference type="SAM" id="MobiDB-lite"/>
    </source>
</evidence>
<protein>
    <recommendedName>
        <fullName evidence="2">DUF7330 domain-containing protein</fullName>
    </recommendedName>
</protein>
<evidence type="ECO:0000313" key="3">
    <source>
        <dbReference type="EMBL" id="KAL0953822.1"/>
    </source>
</evidence>
<organism evidence="3 4">
    <name type="scientific">Hohenbuehelia grisea</name>
    <dbReference type="NCBI Taxonomy" id="104357"/>
    <lineage>
        <taxon>Eukaryota</taxon>
        <taxon>Fungi</taxon>
        <taxon>Dikarya</taxon>
        <taxon>Basidiomycota</taxon>
        <taxon>Agaricomycotina</taxon>
        <taxon>Agaricomycetes</taxon>
        <taxon>Agaricomycetidae</taxon>
        <taxon>Agaricales</taxon>
        <taxon>Pleurotineae</taxon>
        <taxon>Pleurotaceae</taxon>
        <taxon>Hohenbuehelia</taxon>
    </lineage>
</organism>
<dbReference type="Proteomes" id="UP001556367">
    <property type="component" value="Unassembled WGS sequence"/>
</dbReference>
<feature type="region of interest" description="Disordered" evidence="1">
    <location>
        <begin position="53"/>
        <end position="88"/>
    </location>
</feature>
<feature type="domain" description="DUF7330" evidence="2">
    <location>
        <begin position="90"/>
        <end position="258"/>
    </location>
</feature>
<reference evidence="4" key="1">
    <citation type="submission" date="2024-06" db="EMBL/GenBank/DDBJ databases">
        <title>Multi-omics analyses provide insights into the biosynthesis of the anticancer antibiotic pleurotin in Hohenbuehelia grisea.</title>
        <authorList>
            <person name="Weaver J.A."/>
            <person name="Alberti F."/>
        </authorList>
    </citation>
    <scope>NUCLEOTIDE SEQUENCE [LARGE SCALE GENOMIC DNA]</scope>
    <source>
        <strain evidence="4">T-177</strain>
    </source>
</reference>
<name>A0ABR3JEH7_9AGAR</name>
<evidence type="ECO:0000259" key="2">
    <source>
        <dbReference type="Pfam" id="PF24016"/>
    </source>
</evidence>
<dbReference type="InterPro" id="IPR055754">
    <property type="entry name" value="DUF7330"/>
</dbReference>
<comment type="caution">
    <text evidence="3">The sequence shown here is derived from an EMBL/GenBank/DDBJ whole genome shotgun (WGS) entry which is preliminary data.</text>
</comment>
<gene>
    <name evidence="3" type="ORF">HGRIS_005002</name>
</gene>
<sequence length="291" mass="31416">MIIDHTQRLSRKIMYRDSVLPPPPYDPSLPALPAAGTDNVDVNTAFYQLPGPSSFSVRTPAPPSETSAPSTAVQSEESLHGTHPEVPTVNHIHKSLASTAITGTYFIDPCLPASVPEEKRSKLDASFRCRTGRIALNLATVCPHTDHAKARVAVQTQTSAIIVSLLEMPIVQNISLDLTSKSGDISLLVPRSFCGVIQLRTSKGSVEFLPALAATMRVLKETDEEILILLGNSKTISASSGADFCHLASRMGKLTVGLKGEDKVQLPRPTFWKRLGKQLRGEKIGMIESIS</sequence>
<keyword evidence="4" id="KW-1185">Reference proteome</keyword>
<evidence type="ECO:0000313" key="4">
    <source>
        <dbReference type="Proteomes" id="UP001556367"/>
    </source>
</evidence>
<dbReference type="EMBL" id="JASNQZ010000008">
    <property type="protein sequence ID" value="KAL0953822.1"/>
    <property type="molecule type" value="Genomic_DNA"/>
</dbReference>
<proteinExistence type="predicted"/>
<dbReference type="Pfam" id="PF24016">
    <property type="entry name" value="DUF7330"/>
    <property type="match status" value="1"/>
</dbReference>